<protein>
    <submittedName>
        <fullName evidence="4">Putative acylesterase/phospholipase RssA</fullName>
    </submittedName>
</protein>
<evidence type="ECO:0000256" key="2">
    <source>
        <dbReference type="PROSITE-ProRule" id="PRU01161"/>
    </source>
</evidence>
<reference evidence="4 5" key="1">
    <citation type="submission" date="2020-08" db="EMBL/GenBank/DDBJ databases">
        <title>Genomic Encyclopedia of Type Strains, Phase IV (KMG-IV): sequencing the most valuable type-strain genomes for metagenomic binning, comparative biology and taxonomic classification.</title>
        <authorList>
            <person name="Goeker M."/>
        </authorList>
    </citation>
    <scope>NUCLEOTIDE SEQUENCE [LARGE SCALE GENOMIC DNA]</scope>
    <source>
        <strain evidence="4 5">DSM 27165</strain>
    </source>
</reference>
<sequence length="348" mass="38753">MAGALVAFIERKLEFDVISTSGAGALMGLLYQAPKDGDAIQALKAWSTVGVSDPIYELFPVNYKVFMKPGIAADWYRNMLAHNPFTRPIVQSWSGEGISGFVGDWLRLILATLSPSDLSGQSLGMCAHLPFAEQVIDFDAIAKIKPEFYINAYNVTQSEMTIWGKKEITPAHLRCAFSFPLIYPPYHLNGCDYIEGAAIDTLNFKALVSDDDRRPGCERDVDTLVIFDILGADKLIRTPRNLYDAWVQSIITPLVEIAKDDIRLFELLHNVDSDGSQKRRLLKVDLMGNIPTTYWPEIMDWSSSNLSYLYEIGHQAGHQFCDQHPELLPPAARVRQAAPAASITATIQ</sequence>
<dbReference type="SUPFAM" id="SSF52151">
    <property type="entry name" value="FabD/lysophospholipase-like"/>
    <property type="match status" value="1"/>
</dbReference>
<dbReference type="InterPro" id="IPR016035">
    <property type="entry name" value="Acyl_Trfase/lysoPLipase"/>
</dbReference>
<dbReference type="Proteomes" id="UP000575898">
    <property type="component" value="Unassembled WGS sequence"/>
</dbReference>
<dbReference type="GO" id="GO:0006629">
    <property type="term" value="P:lipid metabolic process"/>
    <property type="evidence" value="ECO:0007669"/>
    <property type="project" value="UniProtKB-KW"/>
</dbReference>
<dbReference type="AlphaFoldDB" id="A0A840MKE5"/>
<dbReference type="EMBL" id="JACHHY010000003">
    <property type="protein sequence ID" value="MBB5017317.1"/>
    <property type="molecule type" value="Genomic_DNA"/>
</dbReference>
<proteinExistence type="predicted"/>
<evidence type="ECO:0000313" key="5">
    <source>
        <dbReference type="Proteomes" id="UP000575898"/>
    </source>
</evidence>
<feature type="domain" description="PNPLA" evidence="3">
    <location>
        <begin position="1"/>
        <end position="208"/>
    </location>
</feature>
<accession>A0A840MKE5</accession>
<keyword evidence="1" id="KW-0443">Lipid metabolism</keyword>
<dbReference type="Pfam" id="PF01734">
    <property type="entry name" value="Patatin"/>
    <property type="match status" value="1"/>
</dbReference>
<keyword evidence="5" id="KW-1185">Reference proteome</keyword>
<dbReference type="InterPro" id="IPR002641">
    <property type="entry name" value="PNPLA_dom"/>
</dbReference>
<evidence type="ECO:0000313" key="4">
    <source>
        <dbReference type="EMBL" id="MBB5017317.1"/>
    </source>
</evidence>
<dbReference type="PROSITE" id="PS51635">
    <property type="entry name" value="PNPLA"/>
    <property type="match status" value="1"/>
</dbReference>
<name>A0A840MKE5_9PROT</name>
<comment type="caution">
    <text evidence="4">The sequence shown here is derived from an EMBL/GenBank/DDBJ whole genome shotgun (WGS) entry which is preliminary data.</text>
</comment>
<comment type="caution">
    <text evidence="2">Lacks conserved residue(s) required for the propagation of feature annotation.</text>
</comment>
<gene>
    <name evidence="4" type="ORF">HNQ59_000581</name>
</gene>
<evidence type="ECO:0000256" key="1">
    <source>
        <dbReference type="ARBA" id="ARBA00023098"/>
    </source>
</evidence>
<evidence type="ECO:0000259" key="3">
    <source>
        <dbReference type="PROSITE" id="PS51635"/>
    </source>
</evidence>
<organism evidence="4 5">
    <name type="scientific">Chitinivorax tropicus</name>
    <dbReference type="NCBI Taxonomy" id="714531"/>
    <lineage>
        <taxon>Bacteria</taxon>
        <taxon>Pseudomonadati</taxon>
        <taxon>Pseudomonadota</taxon>
        <taxon>Betaproteobacteria</taxon>
        <taxon>Chitinivorax</taxon>
    </lineage>
</organism>